<evidence type="ECO:0000256" key="3">
    <source>
        <dbReference type="ARBA" id="ARBA00022833"/>
    </source>
</evidence>
<evidence type="ECO:0000256" key="1">
    <source>
        <dbReference type="ARBA" id="ARBA00022723"/>
    </source>
</evidence>
<dbReference type="PANTHER" id="PTHR33823:SF4">
    <property type="entry name" value="GENERAL STRESS PROTEIN 16O"/>
    <property type="match status" value="1"/>
</dbReference>
<evidence type="ECO:0000256" key="2">
    <source>
        <dbReference type="ARBA" id="ARBA00022771"/>
    </source>
</evidence>
<dbReference type="InterPro" id="IPR000962">
    <property type="entry name" value="Znf_DskA_TraR"/>
</dbReference>
<dbReference type="InterPro" id="IPR020458">
    <property type="entry name" value="Znf_DskA_TraR_CS"/>
</dbReference>
<name>A0A0G0G539_9BACT</name>
<keyword evidence="3" id="KW-0862">Zinc</keyword>
<dbReference type="GO" id="GO:0008270">
    <property type="term" value="F:zinc ion binding"/>
    <property type="evidence" value="ECO:0007669"/>
    <property type="project" value="UniProtKB-KW"/>
</dbReference>
<feature type="domain" description="Zinc finger DksA/TraR C4-type" evidence="7">
    <location>
        <begin position="87"/>
        <end position="116"/>
    </location>
</feature>
<dbReference type="SUPFAM" id="SSF57716">
    <property type="entry name" value="Glucocorticoid receptor-like (DNA-binding domain)"/>
    <property type="match status" value="1"/>
</dbReference>
<feature type="compositionally biased region" description="Basic and acidic residues" evidence="6">
    <location>
        <begin position="30"/>
        <end position="44"/>
    </location>
</feature>
<dbReference type="Pfam" id="PF01258">
    <property type="entry name" value="zf-dskA_traR"/>
    <property type="match status" value="1"/>
</dbReference>
<evidence type="ECO:0000256" key="4">
    <source>
        <dbReference type="PROSITE-ProRule" id="PRU00510"/>
    </source>
</evidence>
<evidence type="ECO:0000256" key="5">
    <source>
        <dbReference type="SAM" id="Coils"/>
    </source>
</evidence>
<feature type="region of interest" description="Disordered" evidence="6">
    <location>
        <begin position="30"/>
        <end position="52"/>
    </location>
</feature>
<evidence type="ECO:0000259" key="7">
    <source>
        <dbReference type="Pfam" id="PF01258"/>
    </source>
</evidence>
<gene>
    <name evidence="8" type="ORF">UR89_C0012G0004</name>
</gene>
<evidence type="ECO:0000256" key="6">
    <source>
        <dbReference type="SAM" id="MobiDB-lite"/>
    </source>
</evidence>
<proteinExistence type="predicted"/>
<dbReference type="EMBL" id="LBQX01000012">
    <property type="protein sequence ID" value="KKP86867.1"/>
    <property type="molecule type" value="Genomic_DNA"/>
</dbReference>
<protein>
    <submittedName>
        <fullName evidence="8">Transcriptional regulator, TraR/DksA family</fullName>
    </submittedName>
</protein>
<dbReference type="PROSITE" id="PS51128">
    <property type="entry name" value="ZF_DKSA_2"/>
    <property type="match status" value="1"/>
</dbReference>
<dbReference type="Proteomes" id="UP000034536">
    <property type="component" value="Unassembled WGS sequence"/>
</dbReference>
<keyword evidence="1" id="KW-0479">Metal-binding</keyword>
<comment type="caution">
    <text evidence="8">The sequence shown here is derived from an EMBL/GenBank/DDBJ whole genome shotgun (WGS) entry which is preliminary data.</text>
</comment>
<evidence type="ECO:0000313" key="9">
    <source>
        <dbReference type="Proteomes" id="UP000034536"/>
    </source>
</evidence>
<keyword evidence="2" id="KW-0863">Zinc-finger</keyword>
<feature type="zinc finger region" description="dksA C4-type" evidence="4">
    <location>
        <begin position="91"/>
        <end position="115"/>
    </location>
</feature>
<feature type="coiled-coil region" evidence="5">
    <location>
        <begin position="59"/>
        <end position="86"/>
    </location>
</feature>
<evidence type="ECO:0000313" key="8">
    <source>
        <dbReference type="EMBL" id="KKP86867.1"/>
    </source>
</evidence>
<accession>A0A0G0G539</accession>
<dbReference type="AlphaFoldDB" id="A0A0G0G539"/>
<sequence>METKLPKKLIGQQKEKLLKERKKTLAQIEELKKDDPFSDPDHASDNAAVDTDVREQVGHDTIEAQIKDLERRVSEIDVALRKVLKNQYGKCDRCGKPIPQARLALIPEAAHCLDCEKILRK</sequence>
<dbReference type="Gene3D" id="1.20.120.910">
    <property type="entry name" value="DksA, coiled-coil domain"/>
    <property type="match status" value="1"/>
</dbReference>
<reference evidence="8 9" key="1">
    <citation type="journal article" date="2015" name="Nature">
        <title>rRNA introns, odd ribosomes, and small enigmatic genomes across a large radiation of phyla.</title>
        <authorList>
            <person name="Brown C.T."/>
            <person name="Hug L.A."/>
            <person name="Thomas B.C."/>
            <person name="Sharon I."/>
            <person name="Castelle C.J."/>
            <person name="Singh A."/>
            <person name="Wilkins M.J."/>
            <person name="Williams K.H."/>
            <person name="Banfield J.F."/>
        </authorList>
    </citation>
    <scope>NUCLEOTIDE SEQUENCE [LARGE SCALE GENOMIC DNA]</scope>
</reference>
<organism evidence="8 9">
    <name type="scientific">Candidatus Roizmanbacteria bacterium GW2011_GWA2_35_8</name>
    <dbReference type="NCBI Taxonomy" id="1618479"/>
    <lineage>
        <taxon>Bacteria</taxon>
        <taxon>Candidatus Roizmaniibacteriota</taxon>
    </lineage>
</organism>
<dbReference type="PANTHER" id="PTHR33823">
    <property type="entry name" value="RNA POLYMERASE-BINDING TRANSCRIPTION FACTOR DKSA-RELATED"/>
    <property type="match status" value="1"/>
</dbReference>
<dbReference type="PROSITE" id="PS01102">
    <property type="entry name" value="ZF_DKSA_1"/>
    <property type="match status" value="1"/>
</dbReference>
<keyword evidence="5" id="KW-0175">Coiled coil</keyword>